<accession>A0A8J6PY59</accession>
<dbReference type="RefSeq" id="WP_188223522.1">
    <property type="nucleotide sequence ID" value="NZ_JACVXD010000004.1"/>
</dbReference>
<sequence length="131" mass="14702">MKSYRLSFGEIIIHDSSLAEVIVREGEVMCEQKVDEYHDFLLSSLVAPFKVLINKTNAYSYTFEAQKVIGGLQEIVAMAVVIASQAGLMSTETLMSVNNESKAWNIKFFRSRDAALYWLKSLEVCANVIVV</sequence>
<dbReference type="Proteomes" id="UP000621516">
    <property type="component" value="Unassembled WGS sequence"/>
</dbReference>
<evidence type="ECO:0000313" key="1">
    <source>
        <dbReference type="EMBL" id="MBD0824221.1"/>
    </source>
</evidence>
<evidence type="ECO:0000313" key="2">
    <source>
        <dbReference type="Proteomes" id="UP000621516"/>
    </source>
</evidence>
<reference evidence="1 2" key="1">
    <citation type="journal article" date="2018" name="J. Microbiol.">
        <title>Aestuariibaculum marinum sp. nov., a marine bacterium isolated from seawater in South Korea.</title>
        <authorList>
            <person name="Choi J."/>
            <person name="Lee D."/>
            <person name="Jang J.H."/>
            <person name="Cha S."/>
            <person name="Seo T."/>
        </authorList>
    </citation>
    <scope>NUCLEOTIDE SEQUENCE [LARGE SCALE GENOMIC DNA]</scope>
    <source>
        <strain evidence="1 2">IP7</strain>
    </source>
</reference>
<evidence type="ECO:0008006" key="3">
    <source>
        <dbReference type="Google" id="ProtNLM"/>
    </source>
</evidence>
<dbReference type="EMBL" id="JACVXD010000004">
    <property type="protein sequence ID" value="MBD0824221.1"/>
    <property type="molecule type" value="Genomic_DNA"/>
</dbReference>
<proteinExistence type="predicted"/>
<name>A0A8J6PY59_9FLAO</name>
<keyword evidence="2" id="KW-1185">Reference proteome</keyword>
<comment type="caution">
    <text evidence="1">The sequence shown here is derived from an EMBL/GenBank/DDBJ whole genome shotgun (WGS) entry which is preliminary data.</text>
</comment>
<organism evidence="1 2">
    <name type="scientific">Aestuariibaculum marinum</name>
    <dbReference type="NCBI Taxonomy" id="2683592"/>
    <lineage>
        <taxon>Bacteria</taxon>
        <taxon>Pseudomonadati</taxon>
        <taxon>Bacteroidota</taxon>
        <taxon>Flavobacteriia</taxon>
        <taxon>Flavobacteriales</taxon>
        <taxon>Flavobacteriaceae</taxon>
    </lineage>
</organism>
<dbReference type="AlphaFoldDB" id="A0A8J6PY59"/>
<gene>
    <name evidence="1" type="ORF">ICJ85_09320</name>
</gene>
<protein>
    <recommendedName>
        <fullName evidence="3">STAS/SEC14 domain-containing protein</fullName>
    </recommendedName>
</protein>